<dbReference type="Pfam" id="PF00797">
    <property type="entry name" value="Acetyltransf_2"/>
    <property type="match status" value="1"/>
</dbReference>
<accession>A0A0F5I0Q6</accession>
<evidence type="ECO:0000313" key="4">
    <source>
        <dbReference type="Proteomes" id="UP000031563"/>
    </source>
</evidence>
<dbReference type="InterPro" id="IPR038765">
    <property type="entry name" value="Papain-like_cys_pep_sf"/>
</dbReference>
<name>A0A0F5I0Q6_BACTR</name>
<sequence>MMSDLNTLFRRRIGFSQEEVLTFEKLNTVLEKTAKRIPFENLCIIANETAGITKENLIRKIITRNEGGLCYELNSIFYLFLVDNGFDAALVRGVIYDHAKQQWSVTGKTHAAILLKHAGQLYLVDTGFGGNLPLKPVPLNGEAVTSGNGEFRVEQTDTEHGDYLFYMKLKHKDKEWRVGYAFNSVETIGEVSKLNEMQTVIVEHPESPFNKKPLITRLTDRGNITLSGNVLTKWTDGKAEKREVKEEVFEETVRTNFR</sequence>
<comment type="caution">
    <text evidence="3">The sequence shown here is derived from an EMBL/GenBank/DDBJ whole genome shotgun (WGS) entry which is preliminary data.</text>
</comment>
<evidence type="ECO:0000256" key="1">
    <source>
        <dbReference type="ARBA" id="ARBA00006547"/>
    </source>
</evidence>
<dbReference type="AlphaFoldDB" id="A0A0F5I0Q6"/>
<reference evidence="3" key="1">
    <citation type="submission" date="2015-02" db="EMBL/GenBank/DDBJ databases">
        <title>Genome Assembly of Bacillaceae bacterium MTCC 8252.</title>
        <authorList>
            <person name="Verma A."/>
            <person name="Khatri I."/>
            <person name="Mual P."/>
            <person name="Subramanian S."/>
            <person name="Krishnamurthi S."/>
        </authorList>
    </citation>
    <scope>NUCLEOTIDE SEQUENCE [LARGE SCALE GENOMIC DNA]</scope>
    <source>
        <strain evidence="3">MTCC 8252</strain>
    </source>
</reference>
<proteinExistence type="inferred from homology"/>
<dbReference type="InterPro" id="IPR053710">
    <property type="entry name" value="Arylamine_NAT_domain_sf"/>
</dbReference>
<dbReference type="PRINTS" id="PR01543">
    <property type="entry name" value="ANATRNSFRASE"/>
</dbReference>
<keyword evidence="4" id="KW-1185">Reference proteome</keyword>
<dbReference type="Gene3D" id="3.30.2140.20">
    <property type="match status" value="1"/>
</dbReference>
<dbReference type="EMBL" id="JWIR02000012">
    <property type="protein sequence ID" value="KKB42443.1"/>
    <property type="molecule type" value="Genomic_DNA"/>
</dbReference>
<comment type="similarity">
    <text evidence="1 2">Belongs to the arylamine N-acetyltransferase family.</text>
</comment>
<organism evidence="3 4">
    <name type="scientific">Bacillus thermotolerans</name>
    <name type="common">Quasibacillus thermotolerans</name>
    <dbReference type="NCBI Taxonomy" id="1221996"/>
    <lineage>
        <taxon>Bacteria</taxon>
        <taxon>Bacillati</taxon>
        <taxon>Bacillota</taxon>
        <taxon>Bacilli</taxon>
        <taxon>Bacillales</taxon>
        <taxon>Bacillaceae</taxon>
        <taxon>Bacillus</taxon>
    </lineage>
</organism>
<dbReference type="STRING" id="1221996.QY95_00292"/>
<evidence type="ECO:0000313" key="3">
    <source>
        <dbReference type="EMBL" id="KKB42443.1"/>
    </source>
</evidence>
<dbReference type="InterPro" id="IPR001447">
    <property type="entry name" value="Arylamine_N-AcTrfase"/>
</dbReference>
<dbReference type="GO" id="GO:0016407">
    <property type="term" value="F:acetyltransferase activity"/>
    <property type="evidence" value="ECO:0007669"/>
    <property type="project" value="InterPro"/>
</dbReference>
<dbReference type="PANTHER" id="PTHR11786:SF0">
    <property type="entry name" value="ARYLAMINE N-ACETYLTRANSFERASE 4-RELATED"/>
    <property type="match status" value="1"/>
</dbReference>
<accession>A0A0F5IAF9</accession>
<dbReference type="Proteomes" id="UP000031563">
    <property type="component" value="Unassembled WGS sequence"/>
</dbReference>
<dbReference type="SUPFAM" id="SSF54001">
    <property type="entry name" value="Cysteine proteinases"/>
    <property type="match status" value="1"/>
</dbReference>
<dbReference type="PANTHER" id="PTHR11786">
    <property type="entry name" value="N-HYDROXYARYLAMINE O-ACETYLTRANSFERASE"/>
    <property type="match status" value="1"/>
</dbReference>
<gene>
    <name evidence="3" type="ORF">QY95_00292</name>
</gene>
<protein>
    <submittedName>
        <fullName evidence="3">N-acetyltransferase family protein</fullName>
    </submittedName>
</protein>
<evidence type="ECO:0000256" key="2">
    <source>
        <dbReference type="RuleBase" id="RU003452"/>
    </source>
</evidence>